<reference evidence="1 2" key="1">
    <citation type="journal article" date="2016" name="Sci. Rep.">
        <title>Penicillium arizonense, a new, genome sequenced fungal species, reveals a high chemical diversity in secreted metabolites.</title>
        <authorList>
            <person name="Grijseels S."/>
            <person name="Nielsen J.C."/>
            <person name="Randelovic M."/>
            <person name="Nielsen J."/>
            <person name="Nielsen K.F."/>
            <person name="Workman M."/>
            <person name="Frisvad J.C."/>
        </authorList>
    </citation>
    <scope>NUCLEOTIDE SEQUENCE [LARGE SCALE GENOMIC DNA]</scope>
    <source>
        <strain evidence="1 2">CBS 141311</strain>
    </source>
</reference>
<dbReference type="RefSeq" id="XP_022483179.1">
    <property type="nucleotide sequence ID" value="XM_022636970.1"/>
</dbReference>
<sequence length="55" mass="6245">MEITYKTLNLDMDKEDFGPTIRVGLVSQSAPGLRGMTEETLHVELASEFFREDLI</sequence>
<dbReference type="GeneID" id="34581704"/>
<dbReference type="EMBL" id="LXJU01000038">
    <property type="protein sequence ID" value="OGE47721.1"/>
    <property type="molecule type" value="Genomic_DNA"/>
</dbReference>
<dbReference type="Proteomes" id="UP000177622">
    <property type="component" value="Unassembled WGS sequence"/>
</dbReference>
<gene>
    <name evidence="1" type="ORF">PENARI_c038G03958</name>
</gene>
<name>A0A1F5L481_PENAI</name>
<dbReference type="AlphaFoldDB" id="A0A1F5L481"/>
<proteinExistence type="predicted"/>
<evidence type="ECO:0000313" key="1">
    <source>
        <dbReference type="EMBL" id="OGE47721.1"/>
    </source>
</evidence>
<evidence type="ECO:0000313" key="2">
    <source>
        <dbReference type="Proteomes" id="UP000177622"/>
    </source>
</evidence>
<protein>
    <submittedName>
        <fullName evidence="1">Uncharacterized protein</fullName>
    </submittedName>
</protein>
<keyword evidence="2" id="KW-1185">Reference proteome</keyword>
<organism evidence="1 2">
    <name type="scientific">Penicillium arizonense</name>
    <dbReference type="NCBI Taxonomy" id="1835702"/>
    <lineage>
        <taxon>Eukaryota</taxon>
        <taxon>Fungi</taxon>
        <taxon>Dikarya</taxon>
        <taxon>Ascomycota</taxon>
        <taxon>Pezizomycotina</taxon>
        <taxon>Eurotiomycetes</taxon>
        <taxon>Eurotiomycetidae</taxon>
        <taxon>Eurotiales</taxon>
        <taxon>Aspergillaceae</taxon>
        <taxon>Penicillium</taxon>
    </lineage>
</organism>
<comment type="caution">
    <text evidence="1">The sequence shown here is derived from an EMBL/GenBank/DDBJ whole genome shotgun (WGS) entry which is preliminary data.</text>
</comment>
<accession>A0A1F5L481</accession>